<dbReference type="Gene3D" id="3.30.420.10">
    <property type="entry name" value="Ribonuclease H-like superfamily/Ribonuclease H"/>
    <property type="match status" value="1"/>
</dbReference>
<name>A0AAV1KPM1_9NEOP</name>
<evidence type="ECO:0000313" key="2">
    <source>
        <dbReference type="Proteomes" id="UP001314205"/>
    </source>
</evidence>
<dbReference type="Proteomes" id="UP001314205">
    <property type="component" value="Unassembled WGS sequence"/>
</dbReference>
<dbReference type="GO" id="GO:0003676">
    <property type="term" value="F:nucleic acid binding"/>
    <property type="evidence" value="ECO:0007669"/>
    <property type="project" value="InterPro"/>
</dbReference>
<keyword evidence="2" id="KW-1185">Reference proteome</keyword>
<dbReference type="InterPro" id="IPR036397">
    <property type="entry name" value="RNaseH_sf"/>
</dbReference>
<protein>
    <submittedName>
        <fullName evidence="1">Uncharacterized protein</fullName>
    </submittedName>
</protein>
<proteinExistence type="predicted"/>
<comment type="caution">
    <text evidence="1">The sequence shown here is derived from an EMBL/GenBank/DDBJ whole genome shotgun (WGS) entry which is preliminary data.</text>
</comment>
<gene>
    <name evidence="1" type="ORF">PARMNEM_LOCUS5737</name>
</gene>
<evidence type="ECO:0000313" key="1">
    <source>
        <dbReference type="EMBL" id="CAK1584519.1"/>
    </source>
</evidence>
<dbReference type="EMBL" id="CAVLGL010000068">
    <property type="protein sequence ID" value="CAK1584519.1"/>
    <property type="molecule type" value="Genomic_DNA"/>
</dbReference>
<organism evidence="1 2">
    <name type="scientific">Parnassius mnemosyne</name>
    <name type="common">clouded apollo</name>
    <dbReference type="NCBI Taxonomy" id="213953"/>
    <lineage>
        <taxon>Eukaryota</taxon>
        <taxon>Metazoa</taxon>
        <taxon>Ecdysozoa</taxon>
        <taxon>Arthropoda</taxon>
        <taxon>Hexapoda</taxon>
        <taxon>Insecta</taxon>
        <taxon>Pterygota</taxon>
        <taxon>Neoptera</taxon>
        <taxon>Endopterygota</taxon>
        <taxon>Lepidoptera</taxon>
        <taxon>Glossata</taxon>
        <taxon>Ditrysia</taxon>
        <taxon>Papilionoidea</taxon>
        <taxon>Papilionidae</taxon>
        <taxon>Parnassiinae</taxon>
        <taxon>Parnassini</taxon>
        <taxon>Parnassius</taxon>
        <taxon>Driopa</taxon>
    </lineage>
</organism>
<reference evidence="1 2" key="1">
    <citation type="submission" date="2023-11" db="EMBL/GenBank/DDBJ databases">
        <authorList>
            <person name="Hedman E."/>
            <person name="Englund M."/>
            <person name="Stromberg M."/>
            <person name="Nyberg Akerstrom W."/>
            <person name="Nylinder S."/>
            <person name="Jareborg N."/>
            <person name="Kallberg Y."/>
            <person name="Kronander E."/>
        </authorList>
    </citation>
    <scope>NUCLEOTIDE SEQUENCE [LARGE SCALE GENOMIC DNA]</scope>
</reference>
<dbReference type="AlphaFoldDB" id="A0AAV1KPM1"/>
<sequence>MCPLYSPDLVTSDFHLFRSLPNSLGTVWLTSREDCHNYLLHFFKSKIPRFLLQRDYVTTNKMTTSY</sequence>
<accession>A0AAV1KPM1</accession>